<dbReference type="InterPro" id="IPR020422">
    <property type="entry name" value="TYR_PHOSPHATASE_DUAL_dom"/>
</dbReference>
<evidence type="ECO:0000256" key="9">
    <source>
        <dbReference type="ARBA" id="ARBA00051341"/>
    </source>
</evidence>
<organism evidence="16 17">
    <name type="scientific">Atractosteus spatula</name>
    <name type="common">Alligator gar</name>
    <name type="synonym">Lepisosteus spatula</name>
    <dbReference type="NCBI Taxonomy" id="7917"/>
    <lineage>
        <taxon>Eukaryota</taxon>
        <taxon>Metazoa</taxon>
        <taxon>Chordata</taxon>
        <taxon>Craniata</taxon>
        <taxon>Vertebrata</taxon>
        <taxon>Euteleostomi</taxon>
        <taxon>Actinopterygii</taxon>
        <taxon>Neopterygii</taxon>
        <taxon>Holostei</taxon>
        <taxon>Semionotiformes</taxon>
        <taxon>Lepisosteidae</taxon>
        <taxon>Atractosteus</taxon>
    </lineage>
</organism>
<evidence type="ECO:0000256" key="6">
    <source>
        <dbReference type="ARBA" id="ARBA00022990"/>
    </source>
</evidence>
<feature type="domain" description="Tyrosine-protein phosphatase" evidence="14">
    <location>
        <begin position="64"/>
        <end position="205"/>
    </location>
</feature>
<evidence type="ECO:0000256" key="11">
    <source>
        <dbReference type="ARBA" id="ARBA00068803"/>
    </source>
</evidence>
<proteinExistence type="inferred from homology"/>
<dbReference type="CDD" id="cd14523">
    <property type="entry name" value="DSP_DUSP19"/>
    <property type="match status" value="1"/>
</dbReference>
<dbReference type="PROSITE" id="PS50056">
    <property type="entry name" value="TYR_PHOSPHATASE_2"/>
    <property type="match status" value="1"/>
</dbReference>
<evidence type="ECO:0000256" key="13">
    <source>
        <dbReference type="ARBA" id="ARBA00083290"/>
    </source>
</evidence>
<evidence type="ECO:0000256" key="5">
    <source>
        <dbReference type="ARBA" id="ARBA00022912"/>
    </source>
</evidence>
<dbReference type="EC" id="3.1.3.48" evidence="2"/>
<dbReference type="GO" id="GO:0004725">
    <property type="term" value="F:protein tyrosine phosphatase activity"/>
    <property type="evidence" value="ECO:0007669"/>
    <property type="project" value="UniProtKB-EC"/>
</dbReference>
<keyword evidence="6" id="KW-0007">Acetylation</keyword>
<comment type="catalytic activity">
    <reaction evidence="9">
        <text>O-phospho-L-tyrosyl-[protein] + H2O = L-tyrosyl-[protein] + phosphate</text>
        <dbReference type="Rhea" id="RHEA:10684"/>
        <dbReference type="Rhea" id="RHEA-COMP:10136"/>
        <dbReference type="Rhea" id="RHEA-COMP:20101"/>
        <dbReference type="ChEBI" id="CHEBI:15377"/>
        <dbReference type="ChEBI" id="CHEBI:43474"/>
        <dbReference type="ChEBI" id="CHEBI:46858"/>
        <dbReference type="ChEBI" id="CHEBI:61978"/>
        <dbReference type="EC" id="3.1.3.48"/>
    </reaction>
    <physiologicalReaction direction="left-to-right" evidence="9">
        <dbReference type="Rhea" id="RHEA:10685"/>
    </physiologicalReaction>
</comment>
<comment type="function">
    <text evidence="10">Has a dual specificity toward Ser/Thr and Tyr-containing proteins.</text>
</comment>
<keyword evidence="4" id="KW-0378">Hydrolase</keyword>
<evidence type="ECO:0000256" key="8">
    <source>
        <dbReference type="ARBA" id="ARBA00048832"/>
    </source>
</evidence>
<dbReference type="SMART" id="SM00195">
    <property type="entry name" value="DSPc"/>
    <property type="match status" value="1"/>
</dbReference>
<dbReference type="PROSITE" id="PS50054">
    <property type="entry name" value="TYR_PHOSPHATASE_DUAL"/>
    <property type="match status" value="1"/>
</dbReference>
<evidence type="ECO:0000256" key="3">
    <source>
        <dbReference type="ARBA" id="ARBA00013081"/>
    </source>
</evidence>
<evidence type="ECO:0000256" key="2">
    <source>
        <dbReference type="ARBA" id="ARBA00013064"/>
    </source>
</evidence>
<dbReference type="InterPro" id="IPR000387">
    <property type="entry name" value="Tyr_Pase_dom"/>
</dbReference>
<dbReference type="PANTHER" id="PTHR46377:SF1">
    <property type="entry name" value="DUAL SPECIFICITY PROTEIN PHOSPHATASE 19"/>
    <property type="match status" value="1"/>
</dbReference>
<dbReference type="InterPro" id="IPR016130">
    <property type="entry name" value="Tyr_Pase_AS"/>
</dbReference>
<evidence type="ECO:0000256" key="10">
    <source>
        <dbReference type="ARBA" id="ARBA00055556"/>
    </source>
</evidence>
<dbReference type="PROSITE" id="PS00383">
    <property type="entry name" value="TYR_PHOSPHATASE_1"/>
    <property type="match status" value="1"/>
</dbReference>
<dbReference type="GO" id="GO:0005737">
    <property type="term" value="C:cytoplasm"/>
    <property type="evidence" value="ECO:0007669"/>
    <property type="project" value="TreeGrafter"/>
</dbReference>
<evidence type="ECO:0000256" key="12">
    <source>
        <dbReference type="ARBA" id="ARBA00075507"/>
    </source>
</evidence>
<dbReference type="Pfam" id="PF00782">
    <property type="entry name" value="DSPc"/>
    <property type="match status" value="1"/>
</dbReference>
<comment type="caution">
    <text evidence="16">The sequence shown here is derived from an EMBL/GenBank/DDBJ whole genome shotgun (WGS) entry which is preliminary data.</text>
</comment>
<evidence type="ECO:0000259" key="14">
    <source>
        <dbReference type="PROSITE" id="PS50054"/>
    </source>
</evidence>
<dbReference type="PRINTS" id="PR01908">
    <property type="entry name" value="ADSPHPHTASE"/>
</dbReference>
<dbReference type="AlphaFoldDB" id="A0A8J7P2N6"/>
<dbReference type="Proteomes" id="UP000736164">
    <property type="component" value="Unassembled WGS sequence"/>
</dbReference>
<evidence type="ECO:0000256" key="7">
    <source>
        <dbReference type="ARBA" id="ARBA00047986"/>
    </source>
</evidence>
<evidence type="ECO:0000256" key="1">
    <source>
        <dbReference type="ARBA" id="ARBA00008601"/>
    </source>
</evidence>
<keyword evidence="5" id="KW-0904">Protein phosphatase</keyword>
<dbReference type="InterPro" id="IPR029021">
    <property type="entry name" value="Prot-tyrosine_phosphatase-like"/>
</dbReference>
<evidence type="ECO:0000256" key="4">
    <source>
        <dbReference type="ARBA" id="ARBA00022801"/>
    </source>
</evidence>
<reference evidence="16" key="1">
    <citation type="journal article" date="2021" name="Cell">
        <title>Tracing the genetic footprints of vertebrate landing in non-teleost ray-finned fishes.</title>
        <authorList>
            <person name="Bi X."/>
            <person name="Wang K."/>
            <person name="Yang L."/>
            <person name="Pan H."/>
            <person name="Jiang H."/>
            <person name="Wei Q."/>
            <person name="Fang M."/>
            <person name="Yu H."/>
            <person name="Zhu C."/>
            <person name="Cai Y."/>
            <person name="He Y."/>
            <person name="Gan X."/>
            <person name="Zeng H."/>
            <person name="Yu D."/>
            <person name="Zhu Y."/>
            <person name="Jiang H."/>
            <person name="Qiu Q."/>
            <person name="Yang H."/>
            <person name="Zhang Y.E."/>
            <person name="Wang W."/>
            <person name="Zhu M."/>
            <person name="He S."/>
            <person name="Zhang G."/>
        </authorList>
    </citation>
    <scope>NUCLEOTIDE SEQUENCE</scope>
    <source>
        <strain evidence="16">Allg_001</strain>
    </source>
</reference>
<dbReference type="GO" id="GO:0008579">
    <property type="term" value="F:JUN kinase phosphatase activity"/>
    <property type="evidence" value="ECO:0007669"/>
    <property type="project" value="TreeGrafter"/>
</dbReference>
<dbReference type="InterPro" id="IPR000340">
    <property type="entry name" value="Dual-sp_phosphatase_cat-dom"/>
</dbReference>
<dbReference type="Gene3D" id="3.90.190.10">
    <property type="entry name" value="Protein tyrosine phosphatase superfamily"/>
    <property type="match status" value="1"/>
</dbReference>
<evidence type="ECO:0000313" key="17">
    <source>
        <dbReference type="Proteomes" id="UP000736164"/>
    </source>
</evidence>
<evidence type="ECO:0000259" key="15">
    <source>
        <dbReference type="PROSITE" id="PS50056"/>
    </source>
</evidence>
<protein>
    <recommendedName>
        <fullName evidence="11">Dual specificity protein phosphatase 19</fullName>
        <ecNumber evidence="3">3.1.3.16</ecNumber>
        <ecNumber evidence="2">3.1.3.48</ecNumber>
    </recommendedName>
    <alternativeName>
        <fullName evidence="12">Protein phosphatase SKRP1</fullName>
    </alternativeName>
    <alternativeName>
        <fullName evidence="13">Stress-activated protein kinase pathway-regulating phosphatase 1</fullName>
    </alternativeName>
</protein>
<dbReference type="GO" id="GO:0004722">
    <property type="term" value="F:protein serine/threonine phosphatase activity"/>
    <property type="evidence" value="ECO:0007669"/>
    <property type="project" value="UniProtKB-EC"/>
</dbReference>
<comment type="similarity">
    <text evidence="1">Belongs to the protein-tyrosine phosphatase family. Non-receptor class dual specificity subfamily.</text>
</comment>
<evidence type="ECO:0000313" key="16">
    <source>
        <dbReference type="EMBL" id="MBN3322171.1"/>
    </source>
</evidence>
<keyword evidence="17" id="KW-1185">Reference proteome</keyword>
<feature type="domain" description="Tyrosine specific protein phosphatases" evidence="15">
    <location>
        <begin position="132"/>
        <end position="186"/>
    </location>
</feature>
<comment type="catalytic activity">
    <reaction evidence="8">
        <text>O-phospho-L-threonyl-[protein] + H2O = L-threonyl-[protein] + phosphate</text>
        <dbReference type="Rhea" id="RHEA:47004"/>
        <dbReference type="Rhea" id="RHEA-COMP:11060"/>
        <dbReference type="Rhea" id="RHEA-COMP:11605"/>
        <dbReference type="ChEBI" id="CHEBI:15377"/>
        <dbReference type="ChEBI" id="CHEBI:30013"/>
        <dbReference type="ChEBI" id="CHEBI:43474"/>
        <dbReference type="ChEBI" id="CHEBI:61977"/>
        <dbReference type="EC" id="3.1.3.16"/>
    </reaction>
    <physiologicalReaction direction="left-to-right" evidence="8">
        <dbReference type="Rhea" id="RHEA:47005"/>
    </physiologicalReaction>
</comment>
<feature type="non-terminal residue" evidence="16">
    <location>
        <position position="213"/>
    </location>
</feature>
<comment type="catalytic activity">
    <reaction evidence="7">
        <text>O-phospho-L-seryl-[protein] + H2O = L-seryl-[protein] + phosphate</text>
        <dbReference type="Rhea" id="RHEA:20629"/>
        <dbReference type="Rhea" id="RHEA-COMP:9863"/>
        <dbReference type="Rhea" id="RHEA-COMP:11604"/>
        <dbReference type="ChEBI" id="CHEBI:15377"/>
        <dbReference type="ChEBI" id="CHEBI:29999"/>
        <dbReference type="ChEBI" id="CHEBI:43474"/>
        <dbReference type="ChEBI" id="CHEBI:83421"/>
        <dbReference type="EC" id="3.1.3.16"/>
    </reaction>
    <physiologicalReaction direction="left-to-right" evidence="7">
        <dbReference type="Rhea" id="RHEA:20630"/>
    </physiologicalReaction>
</comment>
<dbReference type="SUPFAM" id="SSF52799">
    <property type="entry name" value="(Phosphotyrosine protein) phosphatases II"/>
    <property type="match status" value="1"/>
</dbReference>
<dbReference type="PANTHER" id="PTHR46377">
    <property type="entry name" value="DUAL SPECIFICITY PROTEIN PHOSPHATASE 19"/>
    <property type="match status" value="1"/>
</dbReference>
<gene>
    <name evidence="16" type="primary">Dusp19</name>
    <name evidence="16" type="ORF">GTO95_0006037</name>
</gene>
<dbReference type="FunFam" id="3.90.190.10:FF:000071">
    <property type="entry name" value="Dual specificity protein phosphatase 19"/>
    <property type="match status" value="1"/>
</dbReference>
<dbReference type="EMBL" id="JAAWVO010058925">
    <property type="protein sequence ID" value="MBN3322171.1"/>
    <property type="molecule type" value="Genomic_DNA"/>
</dbReference>
<name>A0A8J7P2N6_ATRSP</name>
<feature type="non-terminal residue" evidence="16">
    <location>
        <position position="1"/>
    </location>
</feature>
<accession>A0A8J7P2N6</accession>
<sequence>MHSLAQEIRAFSKSALKKQCTRVTTLTGKRIIETWKDSTVQVVEETVQPEGACGYVQDLSLDLQVGIVKPWLLLASQDVAQDFDTLKKFKVTHILNVAYGVENTFRDQFVYKQLSILDLPETVITSYFQECSEFIEQVKAQNGVVLVHCNAGVSRSASIVIGYLMSTEGLRFDDAFALVKNARPTICPNLGFMEQLRNYKPCSEIQFNGITNT</sequence>
<dbReference type="EC" id="3.1.3.16" evidence="3"/>